<feature type="transmembrane region" description="Helical" evidence="1">
    <location>
        <begin position="25"/>
        <end position="47"/>
    </location>
</feature>
<dbReference type="Pfam" id="PF04657">
    <property type="entry name" value="DMT_YdcZ"/>
    <property type="match status" value="2"/>
</dbReference>
<dbReference type="PANTHER" id="PTHR34821">
    <property type="entry name" value="INNER MEMBRANE PROTEIN YDCZ"/>
    <property type="match status" value="1"/>
</dbReference>
<feature type="transmembrane region" description="Helical" evidence="1">
    <location>
        <begin position="91"/>
        <end position="111"/>
    </location>
</feature>
<reference evidence="3" key="1">
    <citation type="journal article" date="2014" name="Genome Announc.">
        <title>Draft genome sequence of Weissella oryzae SG25T, isolated from fermented rice grains.</title>
        <authorList>
            <person name="Tanizawa Y."/>
            <person name="Fujisawa T."/>
            <person name="Mochizuki T."/>
            <person name="Kaminuma E."/>
            <person name="Suzuki Y."/>
            <person name="Nakamura Y."/>
            <person name="Tohno M."/>
        </authorList>
    </citation>
    <scope>NUCLEOTIDE SEQUENCE [LARGE SCALE GENOMIC DNA]</scope>
    <source>
        <strain evidence="3">DSM 25784 / JCM 18191 / LMG 30913 / SG25</strain>
    </source>
</reference>
<dbReference type="PANTHER" id="PTHR34821:SF2">
    <property type="entry name" value="INNER MEMBRANE PROTEIN YDCZ"/>
    <property type="match status" value="1"/>
</dbReference>
<feature type="transmembrane region" description="Helical" evidence="1">
    <location>
        <begin position="255"/>
        <end position="275"/>
    </location>
</feature>
<sequence length="303" mass="32943">MIAGFLLANQSPINADLRGIVHSPFIAAAISFIVGTVFLAVIAWIQTGQLLPSWTVLAKLPWWLWLGGVLGLIYLTSNILLFSKIGAIQTVILPMLGQIVMGIFIDTFGWFNSPVLALSFWRLAGIVTLFLGVIIAVVVPNLGNRVVVLNDEAKDVKIWLWQVWAVIIGGFGAIQQAINGHLGVVLASPVQATLISFGLGSILIVILAYLVERRMVSWQELKQTRPWNWLGGFLGALFVLTAVIALPHIGAGMTIMMGLLGQITGSILVQQFGWWHSIKKRVVPAQIIGIIIMLVGVGLIKFL</sequence>
<protein>
    <submittedName>
        <fullName evidence="2">Putative transporter</fullName>
    </submittedName>
</protein>
<name>A0A069D0T4_WEIOS</name>
<dbReference type="STRING" id="1329250.WOSG25_060610"/>
<evidence type="ECO:0000256" key="1">
    <source>
        <dbReference type="SAM" id="Phobius"/>
    </source>
</evidence>
<organism evidence="2 3">
    <name type="scientific">Weissella oryzae (strain DSM 25784 / JCM 18191 / LMG 30913 / SG25)</name>
    <dbReference type="NCBI Taxonomy" id="1329250"/>
    <lineage>
        <taxon>Bacteria</taxon>
        <taxon>Bacillati</taxon>
        <taxon>Bacillota</taxon>
        <taxon>Bacilli</taxon>
        <taxon>Lactobacillales</taxon>
        <taxon>Lactobacillaceae</taxon>
        <taxon>Weissella</taxon>
    </lineage>
</organism>
<dbReference type="EMBL" id="DF820489">
    <property type="protein sequence ID" value="GAK30941.1"/>
    <property type="molecule type" value="Genomic_DNA"/>
</dbReference>
<feature type="transmembrane region" description="Helical" evidence="1">
    <location>
        <begin position="62"/>
        <end position="82"/>
    </location>
</feature>
<feature type="transmembrane region" description="Helical" evidence="1">
    <location>
        <begin position="227"/>
        <end position="249"/>
    </location>
</feature>
<dbReference type="AlphaFoldDB" id="A0A069D0T4"/>
<keyword evidence="1" id="KW-1133">Transmembrane helix</keyword>
<dbReference type="eggNOG" id="COG3238">
    <property type="taxonomic scope" value="Bacteria"/>
</dbReference>
<feature type="transmembrane region" description="Helical" evidence="1">
    <location>
        <begin position="282"/>
        <end position="300"/>
    </location>
</feature>
<keyword evidence="1" id="KW-0472">Membrane</keyword>
<dbReference type="InterPro" id="IPR006750">
    <property type="entry name" value="YdcZ"/>
</dbReference>
<keyword evidence="3" id="KW-1185">Reference proteome</keyword>
<evidence type="ECO:0000313" key="3">
    <source>
        <dbReference type="Proteomes" id="UP000030643"/>
    </source>
</evidence>
<accession>A0A069D0T4</accession>
<keyword evidence="1" id="KW-0812">Transmembrane</keyword>
<gene>
    <name evidence="2" type="ORF">WOSG25_060610</name>
</gene>
<proteinExistence type="predicted"/>
<feature type="transmembrane region" description="Helical" evidence="1">
    <location>
        <begin position="190"/>
        <end position="211"/>
    </location>
</feature>
<feature type="transmembrane region" description="Helical" evidence="1">
    <location>
        <begin position="117"/>
        <end position="139"/>
    </location>
</feature>
<feature type="transmembrane region" description="Helical" evidence="1">
    <location>
        <begin position="159"/>
        <end position="178"/>
    </location>
</feature>
<dbReference type="GO" id="GO:0005886">
    <property type="term" value="C:plasma membrane"/>
    <property type="evidence" value="ECO:0007669"/>
    <property type="project" value="TreeGrafter"/>
</dbReference>
<dbReference type="Proteomes" id="UP000030643">
    <property type="component" value="Unassembled WGS sequence"/>
</dbReference>
<evidence type="ECO:0000313" key="2">
    <source>
        <dbReference type="EMBL" id="GAK30941.1"/>
    </source>
</evidence>